<feature type="compositionally biased region" description="Low complexity" evidence="6">
    <location>
        <begin position="1095"/>
        <end position="1111"/>
    </location>
</feature>
<feature type="domain" description="Helicase ATP-binding" evidence="7">
    <location>
        <begin position="161"/>
        <end position="320"/>
    </location>
</feature>
<sequence length="1206" mass="136718">MLGTRGLELLGVVGSTDNHLSRSFHCLVRMLKEDAFWDLWEEHKEWLLKTCGCFRENRRFRYASSHCESQFEDYLKKFIKGYIKMGSTKIEERIRGYNFTLPVVDAMQKENVRFPPDFIQGFRLGLYTFINYKTTQELNEVFQMNQDKRNLPIFREKERIIQSVRSNPVTIIIGDTGCGKSTQVPQYLISAGWRHIVCTQPRRLATISLSERVAKEMYCEGTDDIGYQIRFDSSGRGTKLKFVTEGILIKQLQSDALLKQYSCVIMDEVHERHISTDMLLGMLRIIAAQRSDFRIVIMSATMDPQQFIDYFEKPLGDEPTQAMRINVIQVPGRTYPVTINYVPVEESESGRRHRGPREERENPLIVGSQEFDPAPYIQILREIDNTLDVNERGDVLIFVSGLHEINTLINALAGFASSSGRWVLLRLHSTLQASEQQLIFNPTPPGVRKCIISTNIAETSITIPNVRYVIDNGKSKELSEPSLANSAMLQLHECYIAQANARQRAGRAGRTGPGVCYRLYTEDDYYEMTEYQLPEMLRGCVDDSVLLVFLLASLHIIPPSIHSLAEYPLLDTPSDLTIRRSTQRLLNYRAIGGSGPYSITSLGCILSSLPLSLPQGYFLILVSFLKQPYLGSLLCATMSFQSLFLNRSAQSSIEVNNRHKYDNKFGDLIENLNIMVDFVRSKKKADTSSKWCRNRMLSYPNCANCLHILSQLLVMLDTFHLTTLASSKLVHSESVEERRRRVVSRHDVMKRRRVEILDTNYNEKVQREAETKAFTPSLSSAEGGELDTIESEEEDDAVTGSNRRIDIHDLARLLEASSTPDCELLLAFLLGMVYYPNVAIANRTNGIRPANEWTFLVNGERGEGVMDVFLYPTSGILGYYGNNVEEKCEYPLQFSVLVYEKLLHTKKMYLTNATVLPLLPALLLLAKEIDVAKNGSILIDKWLYLRFYGNVTLAQVLEFVKESQHLRVRLSCFVDHRMKGLPRTAVEDFPPSDVEEFCRAMELPPNCKLPVEAREVFACVKESYRDSDVVELTSGITAFLKQSLSYTVEEASASKAKALFGLIPSCEELIEQIRRDKRQHANAMKALEGKVDSESAPSASATNTINTTNTNSTASTASIANAFDYSARLGVADGLESLEHFERRGVRLSPWVWFGSLVGEMQSATMERYPDLISAGVTVRWCCPECKEVMYVKKEELMSHLNECVK</sequence>
<dbReference type="Pfam" id="PF00271">
    <property type="entry name" value="Helicase_C"/>
    <property type="match status" value="1"/>
</dbReference>
<evidence type="ECO:0000256" key="4">
    <source>
        <dbReference type="ARBA" id="ARBA00022806"/>
    </source>
</evidence>
<dbReference type="Gene3D" id="3.40.50.300">
    <property type="entry name" value="P-loop containing nucleotide triphosphate hydrolases"/>
    <property type="match status" value="2"/>
</dbReference>
<dbReference type="AlphaFoldDB" id="A0A196SP76"/>
<dbReference type="SMART" id="SM00487">
    <property type="entry name" value="DEXDc"/>
    <property type="match status" value="1"/>
</dbReference>
<accession>A0A196SP76</accession>
<evidence type="ECO:0000256" key="1">
    <source>
        <dbReference type="ARBA" id="ARBA00008792"/>
    </source>
</evidence>
<feature type="domain" description="Helicase C-terminal" evidence="8">
    <location>
        <begin position="382"/>
        <end position="552"/>
    </location>
</feature>
<dbReference type="GO" id="GO:0004386">
    <property type="term" value="F:helicase activity"/>
    <property type="evidence" value="ECO:0007669"/>
    <property type="project" value="UniProtKB-KW"/>
</dbReference>
<organism evidence="9 10">
    <name type="scientific">Blastocystis sp. subtype 1 (strain ATCC 50177 / NandII)</name>
    <dbReference type="NCBI Taxonomy" id="478820"/>
    <lineage>
        <taxon>Eukaryota</taxon>
        <taxon>Sar</taxon>
        <taxon>Stramenopiles</taxon>
        <taxon>Bigyra</taxon>
        <taxon>Opalozoa</taxon>
        <taxon>Opalinata</taxon>
        <taxon>Blastocystidae</taxon>
        <taxon>Blastocystis</taxon>
    </lineage>
</organism>
<feature type="compositionally biased region" description="Acidic residues" evidence="6">
    <location>
        <begin position="784"/>
        <end position="797"/>
    </location>
</feature>
<dbReference type="InterPro" id="IPR027417">
    <property type="entry name" value="P-loop_NTPase"/>
</dbReference>
<dbReference type="SUPFAM" id="SSF52540">
    <property type="entry name" value="P-loop containing nucleoside triphosphate hydrolases"/>
    <property type="match status" value="1"/>
</dbReference>
<keyword evidence="3" id="KW-0378">Hydrolase</keyword>
<dbReference type="InterPro" id="IPR011545">
    <property type="entry name" value="DEAD/DEAH_box_helicase_dom"/>
</dbReference>
<dbReference type="PROSITE" id="PS51194">
    <property type="entry name" value="HELICASE_CTER"/>
    <property type="match status" value="1"/>
</dbReference>
<evidence type="ECO:0000256" key="5">
    <source>
        <dbReference type="ARBA" id="ARBA00022840"/>
    </source>
</evidence>
<evidence type="ECO:0000313" key="9">
    <source>
        <dbReference type="EMBL" id="OAO18011.1"/>
    </source>
</evidence>
<evidence type="ECO:0000256" key="3">
    <source>
        <dbReference type="ARBA" id="ARBA00022801"/>
    </source>
</evidence>
<comment type="similarity">
    <text evidence="1">Belongs to the DEAD box helicase family. DEAH subfamily.</text>
</comment>
<dbReference type="SMART" id="SM00490">
    <property type="entry name" value="HELICc"/>
    <property type="match status" value="1"/>
</dbReference>
<dbReference type="PROSITE" id="PS00690">
    <property type="entry name" value="DEAH_ATP_HELICASE"/>
    <property type="match status" value="1"/>
</dbReference>
<dbReference type="PANTHER" id="PTHR18934">
    <property type="entry name" value="ATP-DEPENDENT RNA HELICASE"/>
    <property type="match status" value="1"/>
</dbReference>
<keyword evidence="5" id="KW-0067">ATP-binding</keyword>
<dbReference type="InterPro" id="IPR002464">
    <property type="entry name" value="DNA/RNA_helicase_DEAH_CS"/>
</dbReference>
<dbReference type="Pfam" id="PF00270">
    <property type="entry name" value="DEAD"/>
    <property type="match status" value="1"/>
</dbReference>
<name>A0A196SP76_BLAHN</name>
<keyword evidence="4 9" id="KW-0347">Helicase</keyword>
<keyword evidence="2" id="KW-0547">Nucleotide-binding</keyword>
<evidence type="ECO:0000313" key="10">
    <source>
        <dbReference type="Proteomes" id="UP000078348"/>
    </source>
</evidence>
<dbReference type="CDD" id="cd18791">
    <property type="entry name" value="SF2_C_RHA"/>
    <property type="match status" value="1"/>
</dbReference>
<dbReference type="PROSITE" id="PS51192">
    <property type="entry name" value="HELICASE_ATP_BIND_1"/>
    <property type="match status" value="1"/>
</dbReference>
<dbReference type="PANTHER" id="PTHR18934:SF99">
    <property type="entry name" value="ATP-DEPENDENT RNA HELICASE DHX37-RELATED"/>
    <property type="match status" value="1"/>
</dbReference>
<evidence type="ECO:0000256" key="2">
    <source>
        <dbReference type="ARBA" id="ARBA00022741"/>
    </source>
</evidence>
<dbReference type="InterPro" id="IPR001650">
    <property type="entry name" value="Helicase_C-like"/>
</dbReference>
<keyword evidence="10" id="KW-1185">Reference proteome</keyword>
<reference evidence="9 10" key="1">
    <citation type="submission" date="2016-05" db="EMBL/GenBank/DDBJ databases">
        <title>Nuclear genome of Blastocystis sp. subtype 1 NandII.</title>
        <authorList>
            <person name="Gentekaki E."/>
            <person name="Curtis B."/>
            <person name="Stairs C."/>
            <person name="Eme L."/>
            <person name="Herman E."/>
            <person name="Klimes V."/>
            <person name="Arias M.C."/>
            <person name="Elias M."/>
            <person name="Hilliou F."/>
            <person name="Klute M."/>
            <person name="Malik S.-B."/>
            <person name="Pightling A."/>
            <person name="Rachubinski R."/>
            <person name="Salas D."/>
            <person name="Schlacht A."/>
            <person name="Suga H."/>
            <person name="Archibald J."/>
            <person name="Ball S.G."/>
            <person name="Clark G."/>
            <person name="Dacks J."/>
            <person name="Van Der Giezen M."/>
            <person name="Tsaousis A."/>
            <person name="Roger A."/>
        </authorList>
    </citation>
    <scope>NUCLEOTIDE SEQUENCE [LARGE SCALE GENOMIC DNA]</scope>
    <source>
        <strain evidence="10">ATCC 50177 / NandII</strain>
    </source>
</reference>
<feature type="region of interest" description="Disordered" evidence="6">
    <location>
        <begin position="1088"/>
        <end position="1111"/>
    </location>
</feature>
<dbReference type="OrthoDB" id="5600252at2759"/>
<evidence type="ECO:0000259" key="8">
    <source>
        <dbReference type="PROSITE" id="PS51194"/>
    </source>
</evidence>
<evidence type="ECO:0000259" key="7">
    <source>
        <dbReference type="PROSITE" id="PS51192"/>
    </source>
</evidence>
<feature type="region of interest" description="Disordered" evidence="6">
    <location>
        <begin position="769"/>
        <end position="800"/>
    </location>
</feature>
<dbReference type="EMBL" id="LXWW01000011">
    <property type="protein sequence ID" value="OAO18011.1"/>
    <property type="molecule type" value="Genomic_DNA"/>
</dbReference>
<dbReference type="STRING" id="478820.A0A196SP76"/>
<proteinExistence type="inferred from homology"/>
<dbReference type="CDD" id="cd17917">
    <property type="entry name" value="DEXHc_RHA-like"/>
    <property type="match status" value="1"/>
</dbReference>
<protein>
    <submittedName>
        <fullName evidence="9">ATP-dependent RNA helicase DHX34</fullName>
    </submittedName>
</protein>
<gene>
    <name evidence="9" type="ORF">AV274_0254</name>
</gene>
<dbReference type="GO" id="GO:0003723">
    <property type="term" value="F:RNA binding"/>
    <property type="evidence" value="ECO:0007669"/>
    <property type="project" value="TreeGrafter"/>
</dbReference>
<dbReference type="GO" id="GO:0016787">
    <property type="term" value="F:hydrolase activity"/>
    <property type="evidence" value="ECO:0007669"/>
    <property type="project" value="UniProtKB-KW"/>
</dbReference>
<evidence type="ECO:0000256" key="6">
    <source>
        <dbReference type="SAM" id="MobiDB-lite"/>
    </source>
</evidence>
<dbReference type="Proteomes" id="UP000078348">
    <property type="component" value="Unassembled WGS sequence"/>
</dbReference>
<dbReference type="GO" id="GO:0005524">
    <property type="term" value="F:ATP binding"/>
    <property type="evidence" value="ECO:0007669"/>
    <property type="project" value="UniProtKB-KW"/>
</dbReference>
<dbReference type="InterPro" id="IPR014001">
    <property type="entry name" value="Helicase_ATP-bd"/>
</dbReference>
<comment type="caution">
    <text evidence="9">The sequence shown here is derived from an EMBL/GenBank/DDBJ whole genome shotgun (WGS) entry which is preliminary data.</text>
</comment>